<dbReference type="SUPFAM" id="SSF81340">
    <property type="entry name" value="Clc chloride channel"/>
    <property type="match status" value="1"/>
</dbReference>
<dbReference type="PRINTS" id="PR00762">
    <property type="entry name" value="CLCHANNEL"/>
</dbReference>
<organism evidence="6 7">
    <name type="scientific">Phytophthora oleae</name>
    <dbReference type="NCBI Taxonomy" id="2107226"/>
    <lineage>
        <taxon>Eukaryota</taxon>
        <taxon>Sar</taxon>
        <taxon>Stramenopiles</taxon>
        <taxon>Oomycota</taxon>
        <taxon>Peronosporomycetes</taxon>
        <taxon>Peronosporales</taxon>
        <taxon>Peronosporaceae</taxon>
        <taxon>Phytophthora</taxon>
    </lineage>
</organism>
<keyword evidence="3" id="KW-0677">Repeat</keyword>
<dbReference type="InterPro" id="IPR001807">
    <property type="entry name" value="ClC"/>
</dbReference>
<dbReference type="Pfam" id="PF00654">
    <property type="entry name" value="Voltage_CLC"/>
    <property type="match status" value="1"/>
</dbReference>
<evidence type="ECO:0000256" key="3">
    <source>
        <dbReference type="ARBA" id="ARBA00022737"/>
    </source>
</evidence>
<keyword evidence="2" id="KW-0812">Transmembrane</keyword>
<dbReference type="InterPro" id="IPR050970">
    <property type="entry name" value="Cl_channel_volt-gated"/>
</dbReference>
<evidence type="ECO:0000313" key="6">
    <source>
        <dbReference type="EMBL" id="KAL3658835.1"/>
    </source>
</evidence>
<dbReference type="Gene3D" id="1.10.3080.10">
    <property type="entry name" value="Clc chloride channel"/>
    <property type="match status" value="1"/>
</dbReference>
<sequence length="246" mass="27289">MLELKKGSFRSEWVITLPTKRVGWRAFFQELLHKEGRLTFLLVTLGISASLVDDIIDIVVFGLNQIRKKLLVFAVPDNSPYAEYAVWCAFTIVVATASVKWTAVFDPTAVGSGIPEMKSIISYERRVDASRHLRARTLISKIGGLALVLSSGVSLGKEGPFVHTSSIIAHRLMKHLKCFRRIYDNDFMRRHVYDAACAVGVTATFRAPIGGALFAIEVTSTVFMVSVRELAQLHSSVLRANLCVFS</sequence>
<keyword evidence="4" id="KW-1133">Transmembrane helix</keyword>
<accession>A0ABD3EY54</accession>
<dbReference type="InterPro" id="IPR014743">
    <property type="entry name" value="Cl-channel_core"/>
</dbReference>
<proteinExistence type="predicted"/>
<comment type="caution">
    <text evidence="6">The sequence shown here is derived from an EMBL/GenBank/DDBJ whole genome shotgun (WGS) entry which is preliminary data.</text>
</comment>
<dbReference type="PANTHER" id="PTHR45720:SF10">
    <property type="entry name" value="CHLORIDE CHANNEL PROTEIN 2"/>
    <property type="match status" value="1"/>
</dbReference>
<name>A0ABD3EY54_9STRA</name>
<evidence type="ECO:0000256" key="2">
    <source>
        <dbReference type="ARBA" id="ARBA00022692"/>
    </source>
</evidence>
<keyword evidence="5" id="KW-0472">Membrane</keyword>
<dbReference type="AlphaFoldDB" id="A0ABD3EY54"/>
<dbReference type="PANTHER" id="PTHR45720">
    <property type="entry name" value="CHLORIDE CHANNEL PROTEIN 2"/>
    <property type="match status" value="1"/>
</dbReference>
<evidence type="ECO:0000256" key="5">
    <source>
        <dbReference type="ARBA" id="ARBA00023136"/>
    </source>
</evidence>
<evidence type="ECO:0000256" key="4">
    <source>
        <dbReference type="ARBA" id="ARBA00022989"/>
    </source>
</evidence>
<evidence type="ECO:0000313" key="7">
    <source>
        <dbReference type="Proteomes" id="UP001632037"/>
    </source>
</evidence>
<protein>
    <recommendedName>
        <fullName evidence="8">Chloride channel protein</fullName>
    </recommendedName>
</protein>
<evidence type="ECO:0000256" key="1">
    <source>
        <dbReference type="ARBA" id="ARBA00004141"/>
    </source>
</evidence>
<dbReference type="Proteomes" id="UP001632037">
    <property type="component" value="Unassembled WGS sequence"/>
</dbReference>
<dbReference type="GO" id="GO:0016020">
    <property type="term" value="C:membrane"/>
    <property type="evidence" value="ECO:0007669"/>
    <property type="project" value="UniProtKB-SubCell"/>
</dbReference>
<reference evidence="6 7" key="1">
    <citation type="submission" date="2024-09" db="EMBL/GenBank/DDBJ databases">
        <title>Genome sequencing and assembly of Phytophthora oleae, isolate VK10A, causative agent of rot of olive drupes.</title>
        <authorList>
            <person name="Conti Taguali S."/>
            <person name="Riolo M."/>
            <person name="La Spada F."/>
            <person name="Cacciola S.O."/>
            <person name="Dionisio G."/>
        </authorList>
    </citation>
    <scope>NUCLEOTIDE SEQUENCE [LARGE SCALE GENOMIC DNA]</scope>
    <source>
        <strain evidence="6 7">VK10A</strain>
    </source>
</reference>
<gene>
    <name evidence="6" type="ORF">V7S43_016202</name>
</gene>
<comment type="subcellular location">
    <subcellularLocation>
        <location evidence="1">Membrane</location>
        <topology evidence="1">Multi-pass membrane protein</topology>
    </subcellularLocation>
</comment>
<keyword evidence="7" id="KW-1185">Reference proteome</keyword>
<evidence type="ECO:0008006" key="8">
    <source>
        <dbReference type="Google" id="ProtNLM"/>
    </source>
</evidence>
<dbReference type="EMBL" id="JBIMZQ010000051">
    <property type="protein sequence ID" value="KAL3658835.1"/>
    <property type="molecule type" value="Genomic_DNA"/>
</dbReference>